<dbReference type="EMBL" id="CALTRL010005935">
    <property type="protein sequence ID" value="CAH7687999.1"/>
    <property type="molecule type" value="Genomic_DNA"/>
</dbReference>
<sequence length="65" mass="7393">MKKKCGSDRFPVAQIKNIMKGDDDRGSRKVQVYHLKQVIQVTEVFEFLNNIVSKIPSPLNGGMEE</sequence>
<protein>
    <submittedName>
        <fullName evidence="1">Uncharacterized protein</fullName>
    </submittedName>
</protein>
<name>A0AAV0BKZ8_PHAPC</name>
<organism evidence="1 2">
    <name type="scientific">Phakopsora pachyrhizi</name>
    <name type="common">Asian soybean rust disease fungus</name>
    <dbReference type="NCBI Taxonomy" id="170000"/>
    <lineage>
        <taxon>Eukaryota</taxon>
        <taxon>Fungi</taxon>
        <taxon>Dikarya</taxon>
        <taxon>Basidiomycota</taxon>
        <taxon>Pucciniomycotina</taxon>
        <taxon>Pucciniomycetes</taxon>
        <taxon>Pucciniales</taxon>
        <taxon>Phakopsoraceae</taxon>
        <taxon>Phakopsora</taxon>
    </lineage>
</organism>
<keyword evidence="2" id="KW-1185">Reference proteome</keyword>
<gene>
    <name evidence="1" type="ORF">PPACK8108_LOCUS22882</name>
</gene>
<proteinExistence type="predicted"/>
<evidence type="ECO:0000313" key="2">
    <source>
        <dbReference type="Proteomes" id="UP001153365"/>
    </source>
</evidence>
<accession>A0AAV0BKZ8</accession>
<reference evidence="1" key="1">
    <citation type="submission" date="2022-06" db="EMBL/GenBank/DDBJ databases">
        <authorList>
            <consortium name="SYNGENTA / RWTH Aachen University"/>
        </authorList>
    </citation>
    <scope>NUCLEOTIDE SEQUENCE</scope>
</reference>
<feature type="non-terminal residue" evidence="1">
    <location>
        <position position="65"/>
    </location>
</feature>
<dbReference type="AlphaFoldDB" id="A0AAV0BKZ8"/>
<dbReference type="Proteomes" id="UP001153365">
    <property type="component" value="Unassembled WGS sequence"/>
</dbReference>
<comment type="caution">
    <text evidence="1">The sequence shown here is derived from an EMBL/GenBank/DDBJ whole genome shotgun (WGS) entry which is preliminary data.</text>
</comment>
<evidence type="ECO:0000313" key="1">
    <source>
        <dbReference type="EMBL" id="CAH7687999.1"/>
    </source>
</evidence>